<dbReference type="HOGENOM" id="CLU_024602_1_1_1"/>
<evidence type="ECO:0000313" key="1">
    <source>
        <dbReference type="EnsemblPlants" id="OBART08G10870.1"/>
    </source>
</evidence>
<dbReference type="PANTHER" id="PTHR32141:SF26">
    <property type="entry name" value="OS08G0328600 PROTEIN"/>
    <property type="match status" value="1"/>
</dbReference>
<dbReference type="eggNOG" id="ENOG502R3CP">
    <property type="taxonomic scope" value="Eukaryota"/>
</dbReference>
<dbReference type="SUPFAM" id="SSF52047">
    <property type="entry name" value="RNI-like"/>
    <property type="match status" value="1"/>
</dbReference>
<dbReference type="Gramene" id="OBART08G10870.1">
    <property type="protein sequence ID" value="OBART08G10870.1"/>
    <property type="gene ID" value="OBART08G10870"/>
</dbReference>
<dbReference type="PaxDb" id="65489-OBART08G10870.1"/>
<dbReference type="SUPFAM" id="SSF81383">
    <property type="entry name" value="F-box domain"/>
    <property type="match status" value="1"/>
</dbReference>
<reference evidence="1" key="1">
    <citation type="journal article" date="2009" name="Rice">
        <title>De Novo Next Generation Sequencing of Plant Genomes.</title>
        <authorList>
            <person name="Rounsley S."/>
            <person name="Marri P.R."/>
            <person name="Yu Y."/>
            <person name="He R."/>
            <person name="Sisneros N."/>
            <person name="Goicoechea J.L."/>
            <person name="Lee S.J."/>
            <person name="Angelova A."/>
            <person name="Kudrna D."/>
            <person name="Luo M."/>
            <person name="Affourtit J."/>
            <person name="Desany B."/>
            <person name="Knight J."/>
            <person name="Niazi F."/>
            <person name="Egholm M."/>
            <person name="Wing R.A."/>
        </authorList>
    </citation>
    <scope>NUCLEOTIDE SEQUENCE [LARGE SCALE GENOMIC DNA]</scope>
    <source>
        <strain evidence="1">cv. IRGC 105608</strain>
    </source>
</reference>
<name>A0A0D3GZ20_9ORYZ</name>
<dbReference type="PANTHER" id="PTHR32141">
    <property type="match status" value="1"/>
</dbReference>
<dbReference type="Proteomes" id="UP000026960">
    <property type="component" value="Chromosome 8"/>
</dbReference>
<dbReference type="STRING" id="65489.A0A0D3GZ20"/>
<dbReference type="InterPro" id="IPR036047">
    <property type="entry name" value="F-box-like_dom_sf"/>
</dbReference>
<reference evidence="1" key="2">
    <citation type="submission" date="2015-03" db="UniProtKB">
        <authorList>
            <consortium name="EnsemblPlants"/>
        </authorList>
    </citation>
    <scope>IDENTIFICATION</scope>
</reference>
<accession>A0A0D3GZ20</accession>
<dbReference type="Gene3D" id="3.80.10.10">
    <property type="entry name" value="Ribonuclease Inhibitor"/>
    <property type="match status" value="1"/>
</dbReference>
<dbReference type="EnsemblPlants" id="OBART08G10870.1">
    <property type="protein sequence ID" value="OBART08G10870.1"/>
    <property type="gene ID" value="OBART08G10870"/>
</dbReference>
<keyword evidence="2" id="KW-1185">Reference proteome</keyword>
<evidence type="ECO:0000313" key="2">
    <source>
        <dbReference type="Proteomes" id="UP000026960"/>
    </source>
</evidence>
<protein>
    <recommendedName>
        <fullName evidence="3">F-box domain-containing protein</fullName>
    </recommendedName>
</protein>
<evidence type="ECO:0008006" key="3">
    <source>
        <dbReference type="Google" id="ProtNLM"/>
    </source>
</evidence>
<dbReference type="InterPro" id="IPR032675">
    <property type="entry name" value="LRR_dom_sf"/>
</dbReference>
<dbReference type="AlphaFoldDB" id="A0A0D3GZ20"/>
<organism evidence="1">
    <name type="scientific">Oryza barthii</name>
    <dbReference type="NCBI Taxonomy" id="65489"/>
    <lineage>
        <taxon>Eukaryota</taxon>
        <taxon>Viridiplantae</taxon>
        <taxon>Streptophyta</taxon>
        <taxon>Embryophyta</taxon>
        <taxon>Tracheophyta</taxon>
        <taxon>Spermatophyta</taxon>
        <taxon>Magnoliopsida</taxon>
        <taxon>Liliopsida</taxon>
        <taxon>Poales</taxon>
        <taxon>Poaceae</taxon>
        <taxon>BOP clade</taxon>
        <taxon>Oryzoideae</taxon>
        <taxon>Oryzeae</taxon>
        <taxon>Oryzinae</taxon>
        <taxon>Oryza</taxon>
    </lineage>
</organism>
<dbReference type="InterPro" id="IPR055302">
    <property type="entry name" value="F-box_dom-containing"/>
</dbReference>
<sequence>MEHAADRLSALPDDVLLRVLSFVPPWDGAATAVLSRRDGDGGALTLDTTTTYDDTYGSVFRRRKRKAFFLDADEALEEFVRPQRRCLGSLRALTVLANATSYDDCERFLWGRSPGKVHAKIGAVVAHPAGERLQELRVVCRIRRERGSAGGGDTPRLPGSGFYELQLAALPCARTLRFLDLTDCRVGAPPPSAAAIFPCLSAVRLRRYALSPVLAHLWLEKIFFKLPYPAYFGGGERSVFELVLRHRLHLRCPTLTSLTLLVGELRRDHDADDDACVRLDAPRLRSFHYDGSLEMLSLKSPMPHIKWVDLELCCGGQSASSPLCRFISRFRHASTLKLNLYFCDIDRLVDADRKLALFPNLELLELRSKYTYQSEDSTAAMANLLSCCPALRELRLDLSMVYGHHHYHLRHERNLQNGRDEFKNSMDKFNRASSLIASMEDCSGVPDLAGFDERDFRFLRTSLRKVEMRFKMERMDCLEVQLAKFLVENARVLEEIHIDDGNQDYCSHLNHKVKKWRDDAVLRGGDLPERAKLKVYHF</sequence>
<proteinExistence type="predicted"/>